<evidence type="ECO:0000313" key="2">
    <source>
        <dbReference type="EMBL" id="KAF2859667.1"/>
    </source>
</evidence>
<sequence>MRAWSHDGSICRLLAELFPSSRRGRYSTKTAQARIGFISIRTNDHIRRDTVFLTWGPGLVSHGLRRHACRTGMRACIHPSDTVPGINRHQTALRPAKAARVKKVLFLNLISAQSSEVDALSESVHVFCMPIKRNKRLERAQASTGNATSRRCRVKKQSIDKKQGK</sequence>
<feature type="region of interest" description="Disordered" evidence="1">
    <location>
        <begin position="138"/>
        <end position="165"/>
    </location>
</feature>
<dbReference type="Proteomes" id="UP000799421">
    <property type="component" value="Unassembled WGS sequence"/>
</dbReference>
<reference evidence="2" key="1">
    <citation type="journal article" date="2020" name="Stud. Mycol.">
        <title>101 Dothideomycetes genomes: a test case for predicting lifestyles and emergence of pathogens.</title>
        <authorList>
            <person name="Haridas S."/>
            <person name="Albert R."/>
            <person name="Binder M."/>
            <person name="Bloem J."/>
            <person name="Labutti K."/>
            <person name="Salamov A."/>
            <person name="Andreopoulos B."/>
            <person name="Baker S."/>
            <person name="Barry K."/>
            <person name="Bills G."/>
            <person name="Bluhm B."/>
            <person name="Cannon C."/>
            <person name="Castanera R."/>
            <person name="Culley D."/>
            <person name="Daum C."/>
            <person name="Ezra D."/>
            <person name="Gonzalez J."/>
            <person name="Henrissat B."/>
            <person name="Kuo A."/>
            <person name="Liang C."/>
            <person name="Lipzen A."/>
            <person name="Lutzoni F."/>
            <person name="Magnuson J."/>
            <person name="Mondo S."/>
            <person name="Nolan M."/>
            <person name="Ohm R."/>
            <person name="Pangilinan J."/>
            <person name="Park H.-J."/>
            <person name="Ramirez L."/>
            <person name="Alfaro M."/>
            <person name="Sun H."/>
            <person name="Tritt A."/>
            <person name="Yoshinaga Y."/>
            <person name="Zwiers L.-H."/>
            <person name="Turgeon B."/>
            <person name="Goodwin S."/>
            <person name="Spatafora J."/>
            <person name="Crous P."/>
            <person name="Grigoriev I."/>
        </authorList>
    </citation>
    <scope>NUCLEOTIDE SEQUENCE</scope>
    <source>
        <strain evidence="2">CBS 480.64</strain>
    </source>
</reference>
<accession>A0A6A7BXF3</accession>
<name>A0A6A7BXF3_9PEZI</name>
<evidence type="ECO:0000256" key="1">
    <source>
        <dbReference type="SAM" id="MobiDB-lite"/>
    </source>
</evidence>
<evidence type="ECO:0000313" key="3">
    <source>
        <dbReference type="Proteomes" id="UP000799421"/>
    </source>
</evidence>
<protein>
    <submittedName>
        <fullName evidence="2">Uncharacterized protein</fullName>
    </submittedName>
</protein>
<gene>
    <name evidence="2" type="ORF">K470DRAFT_258673</name>
</gene>
<organism evidence="2 3">
    <name type="scientific">Piedraia hortae CBS 480.64</name>
    <dbReference type="NCBI Taxonomy" id="1314780"/>
    <lineage>
        <taxon>Eukaryota</taxon>
        <taxon>Fungi</taxon>
        <taxon>Dikarya</taxon>
        <taxon>Ascomycota</taxon>
        <taxon>Pezizomycotina</taxon>
        <taxon>Dothideomycetes</taxon>
        <taxon>Dothideomycetidae</taxon>
        <taxon>Capnodiales</taxon>
        <taxon>Piedraiaceae</taxon>
        <taxon>Piedraia</taxon>
    </lineage>
</organism>
<keyword evidence="3" id="KW-1185">Reference proteome</keyword>
<proteinExistence type="predicted"/>
<dbReference type="AlphaFoldDB" id="A0A6A7BXF3"/>
<dbReference type="EMBL" id="MU005990">
    <property type="protein sequence ID" value="KAF2859667.1"/>
    <property type="molecule type" value="Genomic_DNA"/>
</dbReference>